<dbReference type="EMBL" id="ADBJ01000004">
    <property type="protein sequence ID" value="EFA86088.1"/>
    <property type="molecule type" value="Genomic_DNA"/>
</dbReference>
<protein>
    <submittedName>
        <fullName evidence="1">Uncharacterized protein</fullName>
    </submittedName>
</protein>
<dbReference type="AlphaFoldDB" id="D3AYR1"/>
<keyword evidence="2" id="KW-1185">Reference proteome</keyword>
<dbReference type="InParanoid" id="D3AYR1"/>
<proteinExistence type="predicted"/>
<reference evidence="1 2" key="1">
    <citation type="journal article" date="2011" name="Genome Res.">
        <title>Phylogeny-wide analysis of social amoeba genomes highlights ancient origins for complex intercellular communication.</title>
        <authorList>
            <person name="Heidel A.J."/>
            <person name="Lawal H.M."/>
            <person name="Felder M."/>
            <person name="Schilde C."/>
            <person name="Helps N.R."/>
            <person name="Tunggal B."/>
            <person name="Rivero F."/>
            <person name="John U."/>
            <person name="Schleicher M."/>
            <person name="Eichinger L."/>
            <person name="Platzer M."/>
            <person name="Noegel A.A."/>
            <person name="Schaap P."/>
            <person name="Gloeckner G."/>
        </authorList>
    </citation>
    <scope>NUCLEOTIDE SEQUENCE [LARGE SCALE GENOMIC DNA]</scope>
    <source>
        <strain evidence="2">ATCC 26659 / Pp 5 / PN500</strain>
    </source>
</reference>
<gene>
    <name evidence="1" type="ORF">PPL_01325</name>
</gene>
<sequence>MTAVSKKILRLTLTGNGQAAANNPENEGKSYSNYRYNTSKNQWDQILTEDTMHRGGWPSTLIKKTKTEI</sequence>
<name>D3AYR1_HETP5</name>
<comment type="caution">
    <text evidence="1">The sequence shown here is derived from an EMBL/GenBank/DDBJ whole genome shotgun (WGS) entry which is preliminary data.</text>
</comment>
<dbReference type="RefSeq" id="XP_020438194.1">
    <property type="nucleotide sequence ID" value="XM_020572336.1"/>
</dbReference>
<evidence type="ECO:0000313" key="2">
    <source>
        <dbReference type="Proteomes" id="UP000001396"/>
    </source>
</evidence>
<dbReference type="Proteomes" id="UP000001396">
    <property type="component" value="Unassembled WGS sequence"/>
</dbReference>
<evidence type="ECO:0000313" key="1">
    <source>
        <dbReference type="EMBL" id="EFA86088.1"/>
    </source>
</evidence>
<dbReference type="GeneID" id="31356855"/>
<accession>D3AYR1</accession>
<organism evidence="1 2">
    <name type="scientific">Heterostelium pallidum (strain ATCC 26659 / Pp 5 / PN500)</name>
    <name type="common">Cellular slime mold</name>
    <name type="synonym">Polysphondylium pallidum</name>
    <dbReference type="NCBI Taxonomy" id="670386"/>
    <lineage>
        <taxon>Eukaryota</taxon>
        <taxon>Amoebozoa</taxon>
        <taxon>Evosea</taxon>
        <taxon>Eumycetozoa</taxon>
        <taxon>Dictyostelia</taxon>
        <taxon>Acytosteliales</taxon>
        <taxon>Acytosteliaceae</taxon>
        <taxon>Heterostelium</taxon>
    </lineage>
</organism>